<dbReference type="EMBL" id="AMQN01024736">
    <property type="status" value="NOT_ANNOTATED_CDS"/>
    <property type="molecule type" value="Genomic_DNA"/>
</dbReference>
<dbReference type="EMBL" id="KB303565">
    <property type="protein sequence ID" value="ELU03001.1"/>
    <property type="molecule type" value="Genomic_DNA"/>
</dbReference>
<evidence type="ECO:0008006" key="4">
    <source>
        <dbReference type="Google" id="ProtNLM"/>
    </source>
</evidence>
<reference evidence="2" key="3">
    <citation type="submission" date="2015-06" db="UniProtKB">
        <authorList>
            <consortium name="EnsemblMetazoa"/>
        </authorList>
    </citation>
    <scope>IDENTIFICATION</scope>
</reference>
<dbReference type="EnsemblMetazoa" id="CapteT190585">
    <property type="protein sequence ID" value="CapteP190585"/>
    <property type="gene ID" value="CapteG190585"/>
</dbReference>
<dbReference type="OrthoDB" id="6239463at2759"/>
<reference evidence="3" key="1">
    <citation type="submission" date="2012-12" db="EMBL/GenBank/DDBJ databases">
        <authorList>
            <person name="Hellsten U."/>
            <person name="Grimwood J."/>
            <person name="Chapman J.A."/>
            <person name="Shapiro H."/>
            <person name="Aerts A."/>
            <person name="Otillar R.P."/>
            <person name="Terry A.Y."/>
            <person name="Boore J.L."/>
            <person name="Simakov O."/>
            <person name="Marletaz F."/>
            <person name="Cho S.-J."/>
            <person name="Edsinger-Gonzales E."/>
            <person name="Havlak P."/>
            <person name="Kuo D.-H."/>
            <person name="Larsson T."/>
            <person name="Lv J."/>
            <person name="Arendt D."/>
            <person name="Savage R."/>
            <person name="Osoegawa K."/>
            <person name="de Jong P."/>
            <person name="Lindberg D.R."/>
            <person name="Seaver E.C."/>
            <person name="Weisblat D.A."/>
            <person name="Putnam N.H."/>
            <person name="Grigoriev I.V."/>
            <person name="Rokhsar D.S."/>
        </authorList>
    </citation>
    <scope>NUCLEOTIDE SEQUENCE</scope>
    <source>
        <strain evidence="3">I ESC-2004</strain>
    </source>
</reference>
<evidence type="ECO:0000313" key="3">
    <source>
        <dbReference type="Proteomes" id="UP000014760"/>
    </source>
</evidence>
<keyword evidence="3" id="KW-1185">Reference proteome</keyword>
<dbReference type="EMBL" id="AMQN01024737">
    <property type="status" value="NOT_ANNOTATED_CDS"/>
    <property type="molecule type" value="Genomic_DNA"/>
</dbReference>
<evidence type="ECO:0000313" key="2">
    <source>
        <dbReference type="EnsemblMetazoa" id="CapteP190585"/>
    </source>
</evidence>
<sequence>MHMLLDTERRRHKFGKCMGITIEEDLRIAAKWADIWGMRFNTSKTVAMYISRTTATPPPITFAGATLEYSHKHRHLGFNLDSALSFHAHVNALTRKGATEVFLLRRLSYKVKDRDLLLKIYKIFHSQVHYATSQILNWPWILHRNIPLLVGGGCADFHTLGLDACDGQN</sequence>
<dbReference type="HOGENOM" id="CLU_1579995_0_0_1"/>
<accession>R7UA72</accession>
<organism evidence="1">
    <name type="scientific">Capitella teleta</name>
    <name type="common">Polychaete worm</name>
    <dbReference type="NCBI Taxonomy" id="283909"/>
    <lineage>
        <taxon>Eukaryota</taxon>
        <taxon>Metazoa</taxon>
        <taxon>Spiralia</taxon>
        <taxon>Lophotrochozoa</taxon>
        <taxon>Annelida</taxon>
        <taxon>Polychaeta</taxon>
        <taxon>Sedentaria</taxon>
        <taxon>Scolecida</taxon>
        <taxon>Capitellidae</taxon>
        <taxon>Capitella</taxon>
    </lineage>
</organism>
<gene>
    <name evidence="1" type="ORF">CAPTEDRAFT_190585</name>
</gene>
<dbReference type="Proteomes" id="UP000014760">
    <property type="component" value="Unassembled WGS sequence"/>
</dbReference>
<evidence type="ECO:0000313" key="1">
    <source>
        <dbReference type="EMBL" id="ELU03001.1"/>
    </source>
</evidence>
<dbReference type="AlphaFoldDB" id="R7UA72"/>
<protein>
    <recommendedName>
        <fullName evidence="4">Reverse transcriptase domain-containing protein</fullName>
    </recommendedName>
</protein>
<name>R7UA72_CAPTE</name>
<proteinExistence type="predicted"/>
<reference evidence="1 3" key="2">
    <citation type="journal article" date="2013" name="Nature">
        <title>Insights into bilaterian evolution from three spiralian genomes.</title>
        <authorList>
            <person name="Simakov O."/>
            <person name="Marletaz F."/>
            <person name="Cho S.J."/>
            <person name="Edsinger-Gonzales E."/>
            <person name="Havlak P."/>
            <person name="Hellsten U."/>
            <person name="Kuo D.H."/>
            <person name="Larsson T."/>
            <person name="Lv J."/>
            <person name="Arendt D."/>
            <person name="Savage R."/>
            <person name="Osoegawa K."/>
            <person name="de Jong P."/>
            <person name="Grimwood J."/>
            <person name="Chapman J.A."/>
            <person name="Shapiro H."/>
            <person name="Aerts A."/>
            <person name="Otillar R.P."/>
            <person name="Terry A.Y."/>
            <person name="Boore J.L."/>
            <person name="Grigoriev I.V."/>
            <person name="Lindberg D.R."/>
            <person name="Seaver E.C."/>
            <person name="Weisblat D.A."/>
            <person name="Putnam N.H."/>
            <person name="Rokhsar D.S."/>
        </authorList>
    </citation>
    <scope>NUCLEOTIDE SEQUENCE</scope>
    <source>
        <strain evidence="1 3">I ESC-2004</strain>
    </source>
</reference>